<feature type="binding site" evidence="5">
    <location>
        <begin position="216"/>
        <end position="223"/>
    </location>
    <ligand>
        <name>ATP</name>
        <dbReference type="ChEBI" id="CHEBI:30616"/>
    </ligand>
</feature>
<evidence type="ECO:0000256" key="5">
    <source>
        <dbReference type="PROSITE-ProRule" id="PRU00560"/>
    </source>
</evidence>
<dbReference type="RefSeq" id="WP_191806026.1">
    <property type="nucleotide sequence ID" value="NZ_JACSQF010000030.1"/>
</dbReference>
<protein>
    <submittedName>
        <fullName evidence="7">AAA family ATPase</fullName>
    </submittedName>
</protein>
<reference evidence="7 8" key="1">
    <citation type="submission" date="2020-08" db="EMBL/GenBank/DDBJ databases">
        <title>A Genomic Blueprint of the Chicken Gut Microbiome.</title>
        <authorList>
            <person name="Gilroy R."/>
            <person name="Ravi A."/>
            <person name="Getino M."/>
            <person name="Pursley I."/>
            <person name="Horton D.L."/>
            <person name="Alikhan N.-F."/>
            <person name="Baker D."/>
            <person name="Gharbi K."/>
            <person name="Hall N."/>
            <person name="Watson M."/>
            <person name="Adriaenssens E.M."/>
            <person name="Foster-Nyarko E."/>
            <person name="Jarju S."/>
            <person name="Secka A."/>
            <person name="Antonio M."/>
            <person name="Oren A."/>
            <person name="Chaudhuri R."/>
            <person name="La Ragione R.M."/>
            <person name="Hildebrand F."/>
            <person name="Pallen M.J."/>
        </authorList>
    </citation>
    <scope>NUCLEOTIDE SEQUENCE [LARGE SCALE GENOMIC DNA]</scope>
    <source>
        <strain evidence="7 8">Sa2CUA9</strain>
    </source>
</reference>
<gene>
    <name evidence="7" type="ORF">H9641_19250</name>
</gene>
<keyword evidence="4 5" id="KW-0067">ATP-binding</keyword>
<dbReference type="Proteomes" id="UP000655570">
    <property type="component" value="Unassembled WGS sequence"/>
</dbReference>
<keyword evidence="1 5" id="KW-0547">Nucleotide-binding</keyword>
<dbReference type="EMBL" id="JACSQF010000030">
    <property type="protein sequence ID" value="MBD7982836.1"/>
    <property type="molecule type" value="Genomic_DNA"/>
</dbReference>
<organism evidence="7 8">
    <name type="scientific">Oerskovia merdavium</name>
    <dbReference type="NCBI Taxonomy" id="2762227"/>
    <lineage>
        <taxon>Bacteria</taxon>
        <taxon>Bacillati</taxon>
        <taxon>Actinomycetota</taxon>
        <taxon>Actinomycetes</taxon>
        <taxon>Micrococcales</taxon>
        <taxon>Cellulomonadaceae</taxon>
        <taxon>Oerskovia</taxon>
    </lineage>
</organism>
<sequence>MPPQDDSPFDLPERLAAKADPALIAADERHLAAVAATLEHSVADLSARLDAARRAPGGSGTEALERDQEIHRLSSRLRLLQRYGIDLCLGRLVPADGSEPVYVGRLGLTDAAGRRLLVDWRSQPAEPYFAATRAHPLGLASRRRYRWTGGRISDYWDESFTADGHDDSAALDDESAFIASLGTSRSPRMRDVLGTIQSDQDAIVRADSRGALVVDGGPGTGKTVVALHRAAFLLYSDPRLGHHHGGVLFVGPHEPYLAYVADVLPSLGEEGVQTCTLRDLVPEGAAAAPETDPEVARLKASASMVAAIEPAVRFSERPPTEGMEVGTPWADVWLSTADWAEAFASPDPGTPHNEARDEVWEALLTILVDKHTDETEDVPEDQVRRSLRQNRDLGKAFNRAWPLIEATDLVADLWSVPAYLRMCAPWLTPAEAQALQRDDAQAWTVADLPLLDAAHQRLGDPEESRRRRRNQAAAAAESARMADVVDHLIATDDSELQVMSMLRGQDLQGALVDPSSLETATPDLLAGPFAHVVVDEAQELTDAEWQMLLLRCPSGSLTIVGDRAQARHGFTESWDERLTRVGLDRVRSASLSINYRTPEEVMTEAEPVIRAALPDANVPTSVRRSGVPVVHGGTADLDAILATWLATHDDGTACVIGSPSFAGTPRVRSLTPVLAKGLEFDLVVLVDPESFGEGIEGAVDRYVAMTRATQQLVVLADGR</sequence>
<dbReference type="Gene3D" id="3.40.50.300">
    <property type="entry name" value="P-loop containing nucleotide triphosphate hydrolases"/>
    <property type="match status" value="3"/>
</dbReference>
<accession>A0ABR8U474</accession>
<evidence type="ECO:0000256" key="2">
    <source>
        <dbReference type="ARBA" id="ARBA00022801"/>
    </source>
</evidence>
<name>A0ABR8U474_9CELL</name>
<evidence type="ECO:0000259" key="6">
    <source>
        <dbReference type="PROSITE" id="PS51198"/>
    </source>
</evidence>
<comment type="caution">
    <text evidence="7">The sequence shown here is derived from an EMBL/GenBank/DDBJ whole genome shotgun (WGS) entry which is preliminary data.</text>
</comment>
<dbReference type="PANTHER" id="PTHR11070:SF45">
    <property type="entry name" value="DNA 3'-5' HELICASE"/>
    <property type="match status" value="1"/>
</dbReference>
<keyword evidence="3 5" id="KW-0347">Helicase</keyword>
<keyword evidence="2 5" id="KW-0378">Hydrolase</keyword>
<evidence type="ECO:0000256" key="4">
    <source>
        <dbReference type="ARBA" id="ARBA00022840"/>
    </source>
</evidence>
<proteinExistence type="predicted"/>
<evidence type="ECO:0000256" key="3">
    <source>
        <dbReference type="ARBA" id="ARBA00022806"/>
    </source>
</evidence>
<dbReference type="PANTHER" id="PTHR11070">
    <property type="entry name" value="UVRD / RECB / PCRA DNA HELICASE FAMILY MEMBER"/>
    <property type="match status" value="1"/>
</dbReference>
<dbReference type="PROSITE" id="PS51198">
    <property type="entry name" value="UVRD_HELICASE_ATP_BIND"/>
    <property type="match status" value="1"/>
</dbReference>
<dbReference type="InterPro" id="IPR014016">
    <property type="entry name" value="UvrD-like_ATP-bd"/>
</dbReference>
<evidence type="ECO:0000256" key="1">
    <source>
        <dbReference type="ARBA" id="ARBA00022741"/>
    </source>
</evidence>
<dbReference type="InterPro" id="IPR000212">
    <property type="entry name" value="DNA_helicase_UvrD/REP"/>
</dbReference>
<dbReference type="InterPro" id="IPR027417">
    <property type="entry name" value="P-loop_NTPase"/>
</dbReference>
<evidence type="ECO:0000313" key="7">
    <source>
        <dbReference type="EMBL" id="MBD7982836.1"/>
    </source>
</evidence>
<evidence type="ECO:0000313" key="8">
    <source>
        <dbReference type="Proteomes" id="UP000655570"/>
    </source>
</evidence>
<keyword evidence="8" id="KW-1185">Reference proteome</keyword>
<dbReference type="SUPFAM" id="SSF52540">
    <property type="entry name" value="P-loop containing nucleoside triphosphate hydrolases"/>
    <property type="match status" value="1"/>
</dbReference>
<feature type="domain" description="UvrD-like helicase ATP-binding" evidence="6">
    <location>
        <begin position="195"/>
        <end position="598"/>
    </location>
</feature>
<dbReference type="NCBIfam" id="NF041254">
    <property type="entry name" value="motor_HelR"/>
    <property type="match status" value="1"/>
</dbReference>